<name>A0AC34Q2M4_9BILA</name>
<evidence type="ECO:0000313" key="1">
    <source>
        <dbReference type="Proteomes" id="UP000887576"/>
    </source>
</evidence>
<evidence type="ECO:0000313" key="2">
    <source>
        <dbReference type="WBParaSite" id="JU765_v2.g12337.t1"/>
    </source>
</evidence>
<proteinExistence type="predicted"/>
<dbReference type="WBParaSite" id="JU765_v2.g12337.t1">
    <property type="protein sequence ID" value="JU765_v2.g12337.t1"/>
    <property type="gene ID" value="JU765_v2.g12337"/>
</dbReference>
<reference evidence="2" key="1">
    <citation type="submission" date="2022-11" db="UniProtKB">
        <authorList>
            <consortium name="WormBaseParasite"/>
        </authorList>
    </citation>
    <scope>IDENTIFICATION</scope>
</reference>
<organism evidence="1 2">
    <name type="scientific">Panagrolaimus sp. JU765</name>
    <dbReference type="NCBI Taxonomy" id="591449"/>
    <lineage>
        <taxon>Eukaryota</taxon>
        <taxon>Metazoa</taxon>
        <taxon>Ecdysozoa</taxon>
        <taxon>Nematoda</taxon>
        <taxon>Chromadorea</taxon>
        <taxon>Rhabditida</taxon>
        <taxon>Tylenchina</taxon>
        <taxon>Panagrolaimomorpha</taxon>
        <taxon>Panagrolaimoidea</taxon>
        <taxon>Panagrolaimidae</taxon>
        <taxon>Panagrolaimus</taxon>
    </lineage>
</organism>
<protein>
    <submittedName>
        <fullName evidence="2">Protein kinase domain-containing protein</fullName>
    </submittedName>
</protein>
<sequence>MITAVSRIPVEIGKSRRNSSIAPVGKRNLHHRGGCSLDRNNNHDLRRKSKIICTDDSAHANEKIFTSCDSIRKLTGRTSFYKYYEIGSLIGQGNFSDVFLVYSQENSRKYAVKEIDKSRMHGKLYFVENEISILKKCEHKNICKLIDAFECDNSYFLVFEYAMKGDLFELIKRYGKLSEPAAARIIHQISSALSYLHSRKVVHRDVKPENILLGSEYCVKLTDFGLACTVTGPLYRICGTPTYVAPEILLKEGYGLEVDIWSMGILLHIMLVGFAPFRSSDRATLFRLITKANVSFDLPHWNKVSPKAKMLLTNILTPNITRRLTAHEIMNISWVQNNIN</sequence>
<dbReference type="Proteomes" id="UP000887576">
    <property type="component" value="Unplaced"/>
</dbReference>
<accession>A0AC34Q2M4</accession>